<evidence type="ECO:0000256" key="8">
    <source>
        <dbReference type="PIRSR" id="PIRSR604808-2"/>
    </source>
</evidence>
<dbReference type="GO" id="GO:0005634">
    <property type="term" value="C:nucleus"/>
    <property type="evidence" value="ECO:0007669"/>
    <property type="project" value="TreeGrafter"/>
</dbReference>
<comment type="caution">
    <text evidence="11">The sequence shown here is derived from an EMBL/GenBank/DDBJ whole genome shotgun (WGS) entry which is preliminary data.</text>
</comment>
<feature type="binding site" evidence="8">
    <location>
        <position position="233"/>
    </location>
    <ligand>
        <name>Mg(2+)</name>
        <dbReference type="ChEBI" id="CHEBI:18420"/>
        <label>1</label>
    </ligand>
</feature>
<keyword evidence="4 8" id="KW-0479">Metal-binding</keyword>
<evidence type="ECO:0000256" key="4">
    <source>
        <dbReference type="ARBA" id="ARBA00022723"/>
    </source>
</evidence>
<dbReference type="CDD" id="cd09076">
    <property type="entry name" value="L1-EN"/>
    <property type="match status" value="1"/>
</dbReference>
<evidence type="ECO:0000256" key="1">
    <source>
        <dbReference type="ARBA" id="ARBA00000493"/>
    </source>
</evidence>
<feature type="binding site" evidence="8">
    <location>
        <position position="142"/>
    </location>
    <ligand>
        <name>Mg(2+)</name>
        <dbReference type="ChEBI" id="CHEBI:18420"/>
        <label>1</label>
    </ligand>
</feature>
<feature type="site" description="Interaction with DNA substrate" evidence="9">
    <location>
        <position position="233"/>
    </location>
</feature>
<protein>
    <recommendedName>
        <fullName evidence="3">exodeoxyribonuclease III</fullName>
        <ecNumber evidence="3">3.1.11.2</ecNumber>
    </recommendedName>
</protein>
<reference evidence="11" key="2">
    <citation type="submission" date="2021-09" db="EMBL/GenBank/DDBJ databases">
        <authorList>
            <person name="Jia N."/>
            <person name="Wang J."/>
            <person name="Shi W."/>
            <person name="Du L."/>
            <person name="Sun Y."/>
            <person name="Zhan W."/>
            <person name="Jiang J."/>
            <person name="Wang Q."/>
            <person name="Zhang B."/>
            <person name="Ji P."/>
            <person name="Sakyi L.B."/>
            <person name="Cui X."/>
            <person name="Yuan T."/>
            <person name="Jiang B."/>
            <person name="Yang W."/>
            <person name="Lam T.T.-Y."/>
            <person name="Chang Q."/>
            <person name="Ding S."/>
            <person name="Wang X."/>
            <person name="Zhu J."/>
            <person name="Ruan X."/>
            <person name="Zhao L."/>
            <person name="Wei J."/>
            <person name="Que T."/>
            <person name="Du C."/>
            <person name="Cheng J."/>
            <person name="Dai P."/>
            <person name="Han X."/>
            <person name="Huang E."/>
            <person name="Gao Y."/>
            <person name="Liu J."/>
            <person name="Shao H."/>
            <person name="Ye R."/>
            <person name="Li L."/>
            <person name="Wei W."/>
            <person name="Wang X."/>
            <person name="Wang C."/>
            <person name="Huo Q."/>
            <person name="Li W."/>
            <person name="Guo W."/>
            <person name="Chen H."/>
            <person name="Chen S."/>
            <person name="Zhou L."/>
            <person name="Zhou L."/>
            <person name="Ni X."/>
            <person name="Tian J."/>
            <person name="Zhou Y."/>
            <person name="Sheng Y."/>
            <person name="Liu T."/>
            <person name="Pan Y."/>
            <person name="Xia L."/>
            <person name="Li J."/>
            <person name="Zhao F."/>
            <person name="Cao W."/>
        </authorList>
    </citation>
    <scope>NUCLEOTIDE SEQUENCE</scope>
    <source>
        <strain evidence="11">Rsan-2018</strain>
        <tissue evidence="11">Larvae</tissue>
    </source>
</reference>
<dbReference type="InterPro" id="IPR036691">
    <property type="entry name" value="Endo/exonu/phosph_ase_sf"/>
</dbReference>
<feature type="binding site" evidence="8">
    <location>
        <position position="10"/>
    </location>
    <ligand>
        <name>Mg(2+)</name>
        <dbReference type="ChEBI" id="CHEBI:18420"/>
        <label>1</label>
    </ligand>
</feature>
<dbReference type="GO" id="GO:0008081">
    <property type="term" value="F:phosphoric diester hydrolase activity"/>
    <property type="evidence" value="ECO:0007669"/>
    <property type="project" value="TreeGrafter"/>
</dbReference>
<feature type="active site" evidence="7">
    <location>
        <position position="112"/>
    </location>
</feature>
<comment type="catalytic activity">
    <reaction evidence="1">
        <text>Exonucleolytic cleavage in the 3'- to 5'-direction to yield nucleoside 5'-phosphates.</text>
        <dbReference type="EC" id="3.1.11.2"/>
    </reaction>
</comment>
<dbReference type="PANTHER" id="PTHR22748:SF6">
    <property type="entry name" value="DNA-(APURINIC OR APYRIMIDINIC SITE) ENDONUCLEASE"/>
    <property type="match status" value="1"/>
</dbReference>
<comment type="cofactor">
    <cofactor evidence="8">
        <name>Mg(2+)</name>
        <dbReference type="ChEBI" id="CHEBI:18420"/>
    </cofactor>
    <cofactor evidence="8">
        <name>Mn(2+)</name>
        <dbReference type="ChEBI" id="CHEBI:29035"/>
    </cofactor>
    <text evidence="8">Probably binds two magnesium or manganese ions per subunit.</text>
</comment>
<accession>A0A9D4T0G1</accession>
<keyword evidence="8" id="KW-0464">Manganese</keyword>
<feature type="active site" description="Proton donor/acceptor" evidence="7">
    <location>
        <position position="142"/>
    </location>
</feature>
<evidence type="ECO:0000313" key="11">
    <source>
        <dbReference type="EMBL" id="KAH7963780.1"/>
    </source>
</evidence>
<gene>
    <name evidence="11" type="ORF">HPB52_022890</name>
</gene>
<evidence type="ECO:0000256" key="9">
    <source>
        <dbReference type="PIRSR" id="PIRSR604808-3"/>
    </source>
</evidence>
<keyword evidence="6 8" id="KW-0460">Magnesium</keyword>
<name>A0A9D4T0G1_RHISA</name>
<dbReference type="Pfam" id="PF03372">
    <property type="entry name" value="Exo_endo_phos"/>
    <property type="match status" value="1"/>
</dbReference>
<organism evidence="11 12">
    <name type="scientific">Rhipicephalus sanguineus</name>
    <name type="common">Brown dog tick</name>
    <name type="synonym">Ixodes sanguineus</name>
    <dbReference type="NCBI Taxonomy" id="34632"/>
    <lineage>
        <taxon>Eukaryota</taxon>
        <taxon>Metazoa</taxon>
        <taxon>Ecdysozoa</taxon>
        <taxon>Arthropoda</taxon>
        <taxon>Chelicerata</taxon>
        <taxon>Arachnida</taxon>
        <taxon>Acari</taxon>
        <taxon>Parasitiformes</taxon>
        <taxon>Ixodida</taxon>
        <taxon>Ixodoidea</taxon>
        <taxon>Ixodidae</taxon>
        <taxon>Rhipicephalinae</taxon>
        <taxon>Rhipicephalus</taxon>
        <taxon>Rhipicephalus</taxon>
    </lineage>
</organism>
<feature type="active site" description="Proton acceptor" evidence="7">
    <location>
        <position position="233"/>
    </location>
</feature>
<feature type="domain" description="Endonuclease/exonuclease/phosphatase" evidence="10">
    <location>
        <begin position="7"/>
        <end position="233"/>
    </location>
</feature>
<dbReference type="PANTHER" id="PTHR22748">
    <property type="entry name" value="AP ENDONUCLEASE"/>
    <property type="match status" value="1"/>
</dbReference>
<sequence>MPYFKFASWNVRGFRDRVKQGTVVSFAKAQGLDLLFVQETNFRSPLDVAQFRRDCQVEGFFSLTNARSCGVGVVFVSGRFRQKSHCVFGANGRTLLLDIFTDGRKFRFANVYAPVTRSETNAFFREFHDCLLEPLPHVVLGDFNCVVDTTREVRGPGRGGSSYHAKELVKILRHLRLTDVLVHLHDDVFVPTRTSRTTASRIDRAYIPDLLVPSVESCEVLALPDALARMSDHAPLVTTVRWKPGPRPSDATWRLDPAILKDATCISRIKSLLKETITATPSVTPAA</sequence>
<keyword evidence="12" id="KW-1185">Reference proteome</keyword>
<dbReference type="Proteomes" id="UP000821837">
    <property type="component" value="Chromosome 3"/>
</dbReference>
<dbReference type="GO" id="GO:0003906">
    <property type="term" value="F:DNA-(apurinic or apyrimidinic site) endonuclease activity"/>
    <property type="evidence" value="ECO:0007669"/>
    <property type="project" value="TreeGrafter"/>
</dbReference>
<feature type="binding site" evidence="8">
    <location>
        <position position="39"/>
    </location>
    <ligand>
        <name>Mg(2+)</name>
        <dbReference type="ChEBI" id="CHEBI:18420"/>
        <label>1</label>
    </ligand>
</feature>
<dbReference type="GO" id="GO:0046872">
    <property type="term" value="F:metal ion binding"/>
    <property type="evidence" value="ECO:0007669"/>
    <property type="project" value="UniProtKB-KW"/>
</dbReference>
<dbReference type="VEuPathDB" id="VectorBase:RSAN_038645"/>
<keyword evidence="5" id="KW-0378">Hydrolase</keyword>
<comment type="similarity">
    <text evidence="2">Belongs to the DNA repair enzymes AP/ExoA family.</text>
</comment>
<dbReference type="AlphaFoldDB" id="A0A9D4T0G1"/>
<proteinExistence type="inferred from homology"/>
<dbReference type="InterPro" id="IPR005135">
    <property type="entry name" value="Endo/exonuclease/phosphatase"/>
</dbReference>
<dbReference type="GO" id="GO:0006284">
    <property type="term" value="P:base-excision repair"/>
    <property type="evidence" value="ECO:0007669"/>
    <property type="project" value="TreeGrafter"/>
</dbReference>
<evidence type="ECO:0000259" key="10">
    <source>
        <dbReference type="Pfam" id="PF03372"/>
    </source>
</evidence>
<evidence type="ECO:0000256" key="5">
    <source>
        <dbReference type="ARBA" id="ARBA00022801"/>
    </source>
</evidence>
<evidence type="ECO:0000256" key="3">
    <source>
        <dbReference type="ARBA" id="ARBA00012115"/>
    </source>
</evidence>
<feature type="site" description="Important for catalytic activity" evidence="9">
    <location>
        <position position="203"/>
    </location>
</feature>
<evidence type="ECO:0000256" key="2">
    <source>
        <dbReference type="ARBA" id="ARBA00007092"/>
    </source>
</evidence>
<dbReference type="SUPFAM" id="SSF56219">
    <property type="entry name" value="DNase I-like"/>
    <property type="match status" value="1"/>
</dbReference>
<evidence type="ECO:0000313" key="12">
    <source>
        <dbReference type="Proteomes" id="UP000821837"/>
    </source>
</evidence>
<feature type="binding site" evidence="8">
    <location>
        <position position="232"/>
    </location>
    <ligand>
        <name>Mg(2+)</name>
        <dbReference type="ChEBI" id="CHEBI:18420"/>
        <label>1</label>
    </ligand>
</feature>
<dbReference type="EC" id="3.1.11.2" evidence="3"/>
<dbReference type="EMBL" id="JABSTV010001249">
    <property type="protein sequence ID" value="KAH7963780.1"/>
    <property type="molecule type" value="Genomic_DNA"/>
</dbReference>
<feature type="site" description="Transition state stabilizer" evidence="9">
    <location>
        <position position="144"/>
    </location>
</feature>
<dbReference type="Gene3D" id="3.60.10.10">
    <property type="entry name" value="Endonuclease/exonuclease/phosphatase"/>
    <property type="match status" value="1"/>
</dbReference>
<evidence type="ECO:0000256" key="6">
    <source>
        <dbReference type="ARBA" id="ARBA00022842"/>
    </source>
</evidence>
<dbReference type="InterPro" id="IPR004808">
    <property type="entry name" value="AP_endonuc_1"/>
</dbReference>
<evidence type="ECO:0000256" key="7">
    <source>
        <dbReference type="PIRSR" id="PIRSR604808-1"/>
    </source>
</evidence>
<feature type="binding site" evidence="8">
    <location>
        <position position="144"/>
    </location>
    <ligand>
        <name>Mg(2+)</name>
        <dbReference type="ChEBI" id="CHEBI:18420"/>
        <label>1</label>
    </ligand>
</feature>
<dbReference type="GO" id="GO:0008311">
    <property type="term" value="F:double-stranded DNA 3'-5' DNA exonuclease activity"/>
    <property type="evidence" value="ECO:0007669"/>
    <property type="project" value="UniProtKB-EC"/>
</dbReference>
<reference evidence="11" key="1">
    <citation type="journal article" date="2020" name="Cell">
        <title>Large-Scale Comparative Analyses of Tick Genomes Elucidate Their Genetic Diversity and Vector Capacities.</title>
        <authorList>
            <consortium name="Tick Genome and Microbiome Consortium (TIGMIC)"/>
            <person name="Jia N."/>
            <person name="Wang J."/>
            <person name="Shi W."/>
            <person name="Du L."/>
            <person name="Sun Y."/>
            <person name="Zhan W."/>
            <person name="Jiang J.F."/>
            <person name="Wang Q."/>
            <person name="Zhang B."/>
            <person name="Ji P."/>
            <person name="Bell-Sakyi L."/>
            <person name="Cui X.M."/>
            <person name="Yuan T.T."/>
            <person name="Jiang B.G."/>
            <person name="Yang W.F."/>
            <person name="Lam T.T."/>
            <person name="Chang Q.C."/>
            <person name="Ding S.J."/>
            <person name="Wang X.J."/>
            <person name="Zhu J.G."/>
            <person name="Ruan X.D."/>
            <person name="Zhao L."/>
            <person name="Wei J.T."/>
            <person name="Ye R.Z."/>
            <person name="Que T.C."/>
            <person name="Du C.H."/>
            <person name="Zhou Y.H."/>
            <person name="Cheng J.X."/>
            <person name="Dai P.F."/>
            <person name="Guo W.B."/>
            <person name="Han X.H."/>
            <person name="Huang E.J."/>
            <person name="Li L.F."/>
            <person name="Wei W."/>
            <person name="Gao Y.C."/>
            <person name="Liu J.Z."/>
            <person name="Shao H.Z."/>
            <person name="Wang X."/>
            <person name="Wang C.C."/>
            <person name="Yang T.C."/>
            <person name="Huo Q.B."/>
            <person name="Li W."/>
            <person name="Chen H.Y."/>
            <person name="Chen S.E."/>
            <person name="Zhou L.G."/>
            <person name="Ni X.B."/>
            <person name="Tian J.H."/>
            <person name="Sheng Y."/>
            <person name="Liu T."/>
            <person name="Pan Y.S."/>
            <person name="Xia L.Y."/>
            <person name="Li J."/>
            <person name="Zhao F."/>
            <person name="Cao W.C."/>
        </authorList>
    </citation>
    <scope>NUCLEOTIDE SEQUENCE</scope>
    <source>
        <strain evidence="11">Rsan-2018</strain>
    </source>
</reference>